<sequence>MLLPYSQSAASLRLTIVHHATGAAVSVAERLDCSPPITANRVQSPAGSFRIFASGNRAGRCYRSAGFLGDLPFPPALSVSRLMLSDCWRQSNSLLVLPGNATCGSMPAVEPVLQVDPGFADHVEQCQNAKAWGNGSSLRKLADQRHRPAPCEYPGVTRPGIEPGSSWWEASSLTVQPLQPLQSVATRRASISQSLEGSNDRRKHCTSELELTLVVVCAVRPVNNILQCSMILTLTIHLKEVEQVPQIRLVTRKTPDYWAVVHCSVQPRASQNQSNDTHTAPYDRVKRRRERKIIIKES</sequence>
<dbReference type="EMBL" id="JARBHB010000001">
    <property type="protein sequence ID" value="KAJ8897236.1"/>
    <property type="molecule type" value="Genomic_DNA"/>
</dbReference>
<protein>
    <submittedName>
        <fullName evidence="1">Uncharacterized protein</fullName>
    </submittedName>
</protein>
<accession>A0ABQ9IKP8</accession>
<organism evidence="1 2">
    <name type="scientific">Dryococelus australis</name>
    <dbReference type="NCBI Taxonomy" id="614101"/>
    <lineage>
        <taxon>Eukaryota</taxon>
        <taxon>Metazoa</taxon>
        <taxon>Ecdysozoa</taxon>
        <taxon>Arthropoda</taxon>
        <taxon>Hexapoda</taxon>
        <taxon>Insecta</taxon>
        <taxon>Pterygota</taxon>
        <taxon>Neoptera</taxon>
        <taxon>Polyneoptera</taxon>
        <taxon>Phasmatodea</taxon>
        <taxon>Verophasmatodea</taxon>
        <taxon>Anareolatae</taxon>
        <taxon>Phasmatidae</taxon>
        <taxon>Eurycanthinae</taxon>
        <taxon>Dryococelus</taxon>
    </lineage>
</organism>
<reference evidence="1 2" key="1">
    <citation type="submission" date="2023-02" db="EMBL/GenBank/DDBJ databases">
        <title>LHISI_Scaffold_Assembly.</title>
        <authorList>
            <person name="Stuart O.P."/>
            <person name="Cleave R."/>
            <person name="Magrath M.J.L."/>
            <person name="Mikheyev A.S."/>
        </authorList>
    </citation>
    <scope>NUCLEOTIDE SEQUENCE [LARGE SCALE GENOMIC DNA]</scope>
    <source>
        <strain evidence="1">Daus_M_001</strain>
        <tissue evidence="1">Leg muscle</tissue>
    </source>
</reference>
<dbReference type="Proteomes" id="UP001159363">
    <property type="component" value="Chromosome 1"/>
</dbReference>
<comment type="caution">
    <text evidence="1">The sequence shown here is derived from an EMBL/GenBank/DDBJ whole genome shotgun (WGS) entry which is preliminary data.</text>
</comment>
<name>A0ABQ9IKP8_9NEOP</name>
<proteinExistence type="predicted"/>
<gene>
    <name evidence="1" type="ORF">PR048_002582</name>
</gene>
<keyword evidence="2" id="KW-1185">Reference proteome</keyword>
<evidence type="ECO:0000313" key="2">
    <source>
        <dbReference type="Proteomes" id="UP001159363"/>
    </source>
</evidence>
<evidence type="ECO:0000313" key="1">
    <source>
        <dbReference type="EMBL" id="KAJ8897236.1"/>
    </source>
</evidence>